<organism evidence="3 4">
    <name type="scientific">Shewanella japonica</name>
    <dbReference type="NCBI Taxonomy" id="93973"/>
    <lineage>
        <taxon>Bacteria</taxon>
        <taxon>Pseudomonadati</taxon>
        <taxon>Pseudomonadota</taxon>
        <taxon>Gammaproteobacteria</taxon>
        <taxon>Alteromonadales</taxon>
        <taxon>Shewanellaceae</taxon>
        <taxon>Shewanella</taxon>
    </lineage>
</organism>
<dbReference type="Pfam" id="PF01973">
    <property type="entry name" value="MptE-like"/>
    <property type="match status" value="1"/>
</dbReference>
<protein>
    <recommendedName>
        <fullName evidence="2">6-hydroxymethylpterin diphosphokinase MptE-like domain-containing protein</fullName>
    </recommendedName>
</protein>
<dbReference type="EMBL" id="CP020472">
    <property type="protein sequence ID" value="ARD23246.1"/>
    <property type="molecule type" value="Genomic_DNA"/>
</dbReference>
<dbReference type="InterPro" id="IPR019734">
    <property type="entry name" value="TPR_rpt"/>
</dbReference>
<accession>A0ABM6JNJ3</accession>
<feature type="domain" description="6-hydroxymethylpterin diphosphokinase MptE-like" evidence="2">
    <location>
        <begin position="179"/>
        <end position="334"/>
    </location>
</feature>
<dbReference type="Proteomes" id="UP000191820">
    <property type="component" value="Chromosome"/>
</dbReference>
<dbReference type="PANTHER" id="PTHR41786:SF1">
    <property type="entry name" value="6-HYDROXYMETHYLPTERIN DIPHOSPHOKINASE MPTE-LIKE DOMAIN-CONTAINING PROTEIN"/>
    <property type="match status" value="1"/>
</dbReference>
<sequence length="827" mass="93074">MATSQSVFNNQFAISQFDEYYLPCINRNTFEKEDSITAFKKKYKHDIFKEDTLHVILGLDSGLLVNYILESPQVAGSKYIFVELPEVMSMLNIDIPEEQQHYLKVLSLEELNEHIESGEDDLFLIKDQIAITLSLAASTGVVEEYSGYYSQIYKLIKQQTTSHKANFTQKSFFVEQFFNVVENNQPASILKNKFAGKTAIVIGGGPSLDEHIDWIKANYEQFFILTVSRFASKLSAAGIPAHIIVSVDPQDTSFEVNRDMMGLANESLFINSHHVNHRIIAQWNGKSLFLGNRFPWEETNNILTIGPTVTNSAIRVAIEMGFKQVLLSGVDLCHPSAGVTHAKGSVEASAGSNNSIIHEWVETYSGSIAETPIQLIHAALALKEEAETYPNVEIVNLSINAAKIQGITHIPKEQVSIVSADCSPSQLLEMVPSASENKQEKLQRIQTELSAANEAFKAISKLAIKALHINNEAKKLKQHSAAFQAKASEIDKIEQKINKKFPKYNMSIKVFGYFEFTQFLTTKKTQDWSFKQMNSMTHLYYSAYQIITEQLQELTETALDIVKLRREEISDTPSIELITEGWKKHNQPGRVNIFQAMFNNTVASSLTLEEKSKLKSASDSYQDQLTSFAHPYFSMKKKNQNLDNTLAKILDLKQHKNIDGLTLLTNNIEPLIANDKFAHRLFHLALHYVHFLENNFDAALAALLEIEPTSRTEVELKQQLLLALKLHKIDLAEETITSLAQYSDEYYPQHAHILSLQGKNQQALDLYLNYLDKYPTDESTLIKLGVFLAGLGQIEGAKSAFDNVMQINPDNVTARNYLNQLATGNAS</sequence>
<evidence type="ECO:0000313" key="3">
    <source>
        <dbReference type="EMBL" id="ARD23246.1"/>
    </source>
</evidence>
<name>A0ABM6JNJ3_9GAMM</name>
<dbReference type="PROSITE" id="PS50005">
    <property type="entry name" value="TPR"/>
    <property type="match status" value="1"/>
</dbReference>
<keyword evidence="1" id="KW-0802">TPR repeat</keyword>
<evidence type="ECO:0000313" key="4">
    <source>
        <dbReference type="Proteomes" id="UP000191820"/>
    </source>
</evidence>
<feature type="repeat" description="TPR" evidence="1">
    <location>
        <begin position="778"/>
        <end position="811"/>
    </location>
</feature>
<reference evidence="3 4" key="1">
    <citation type="submission" date="2017-03" db="EMBL/GenBank/DDBJ databases">
        <title>Genome sequencing of Shewanella japonica KCTC 22435.</title>
        <authorList>
            <person name="Kim K.M."/>
        </authorList>
    </citation>
    <scope>NUCLEOTIDE SEQUENCE [LARGE SCALE GENOMIC DNA]</scope>
    <source>
        <strain evidence="3 4">KCTC 22435</strain>
    </source>
</reference>
<dbReference type="InterPro" id="IPR002826">
    <property type="entry name" value="MptE-like"/>
</dbReference>
<dbReference type="Gene3D" id="1.25.40.10">
    <property type="entry name" value="Tetratricopeptide repeat domain"/>
    <property type="match status" value="1"/>
</dbReference>
<dbReference type="RefSeq" id="WP_080916260.1">
    <property type="nucleotide sequence ID" value="NZ_CP020472.1"/>
</dbReference>
<dbReference type="InterPro" id="IPR011990">
    <property type="entry name" value="TPR-like_helical_dom_sf"/>
</dbReference>
<dbReference type="SUPFAM" id="SSF48452">
    <property type="entry name" value="TPR-like"/>
    <property type="match status" value="1"/>
</dbReference>
<evidence type="ECO:0000259" key="2">
    <source>
        <dbReference type="Pfam" id="PF01973"/>
    </source>
</evidence>
<dbReference type="PANTHER" id="PTHR41786">
    <property type="entry name" value="MOTILITY ACCESSORY FACTOR MAF"/>
    <property type="match status" value="1"/>
</dbReference>
<keyword evidence="4" id="KW-1185">Reference proteome</keyword>
<evidence type="ECO:0000256" key="1">
    <source>
        <dbReference type="PROSITE-ProRule" id="PRU00339"/>
    </source>
</evidence>
<proteinExistence type="predicted"/>
<gene>
    <name evidence="3" type="ORF">SJ2017_2968</name>
</gene>